<proteinExistence type="predicted"/>
<dbReference type="PRINTS" id="PR00081">
    <property type="entry name" value="GDHRDH"/>
</dbReference>
<organism evidence="2 3">
    <name type="scientific">Rhodococcus zopfii</name>
    <dbReference type="NCBI Taxonomy" id="43772"/>
    <lineage>
        <taxon>Bacteria</taxon>
        <taxon>Bacillati</taxon>
        <taxon>Actinomycetota</taxon>
        <taxon>Actinomycetes</taxon>
        <taxon>Mycobacteriales</taxon>
        <taxon>Nocardiaceae</taxon>
        <taxon>Rhodococcus</taxon>
    </lineage>
</organism>
<dbReference type="RefSeq" id="WP_072814774.1">
    <property type="nucleotide sequence ID" value="NZ_JAHWLX010000033.1"/>
</dbReference>
<gene>
    <name evidence="2" type="ORF">F8M49_27170</name>
</gene>
<dbReference type="InterPro" id="IPR057326">
    <property type="entry name" value="KR_dom"/>
</dbReference>
<dbReference type="SMART" id="SM00822">
    <property type="entry name" value="PKS_KR"/>
    <property type="match status" value="1"/>
</dbReference>
<evidence type="ECO:0000259" key="1">
    <source>
        <dbReference type="SMART" id="SM00822"/>
    </source>
</evidence>
<accession>A0ABU3WVZ3</accession>
<evidence type="ECO:0000313" key="2">
    <source>
        <dbReference type="EMBL" id="MDV2478164.1"/>
    </source>
</evidence>
<comment type="caution">
    <text evidence="2">The sequence shown here is derived from an EMBL/GenBank/DDBJ whole genome shotgun (WGS) entry which is preliminary data.</text>
</comment>
<reference evidence="2 3" key="1">
    <citation type="submission" date="2019-10" db="EMBL/GenBank/DDBJ databases">
        <title>Draft Genome Assembly of Rhodococcus zopfii DSM44189.</title>
        <authorList>
            <person name="Sutton J.M."/>
            <person name="Akob D.M."/>
            <person name="Bushman T.J."/>
        </authorList>
    </citation>
    <scope>NUCLEOTIDE SEQUENCE [LARGE SCALE GENOMIC DNA]</scope>
    <source>
        <strain evidence="2 3">DSM 44189</strain>
    </source>
</reference>
<dbReference type="SUPFAM" id="SSF51735">
    <property type="entry name" value="NAD(P)-binding Rossmann-fold domains"/>
    <property type="match status" value="1"/>
</dbReference>
<dbReference type="PANTHER" id="PTHR42808:SF4">
    <property type="entry name" value="SHORT CHAIN DEHYDROGENASE"/>
    <property type="match status" value="1"/>
</dbReference>
<evidence type="ECO:0000313" key="3">
    <source>
        <dbReference type="Proteomes" id="UP001275440"/>
    </source>
</evidence>
<feature type="domain" description="Ketoreductase" evidence="1">
    <location>
        <begin position="7"/>
        <end position="182"/>
    </location>
</feature>
<sequence length="271" mass="28785">MTTLRDRTVFITGGSRGIGRAIALRAAADGANVVIAAKTDTPHPKLPGTIHSVADEIVAAGGRALPLVVDVRNDDQVAGAVDKAAAMFGGIDVLVNNASAIFLEQTLSTPMSRFDLVFDINVRGTFAVSQACLPHLMHSENAHILTLSPPLDLNPGWFAAHCAYTMSKYAMSMTVLGMAAEFRDRGVAVNGLWPQTMIETAASSVIGVEAAGCRTTEIMSDAAHAIVTSPSSEVTGNFFIDEDLLRQRGRTDFREYEVVPGTPLVKDLFVA</sequence>
<dbReference type="NCBIfam" id="NF006133">
    <property type="entry name" value="PRK08278.1"/>
    <property type="match status" value="1"/>
</dbReference>
<dbReference type="PANTHER" id="PTHR42808">
    <property type="entry name" value="HYDROXYSTEROID DEHYDROGENASE-LIKE PROTEIN 2"/>
    <property type="match status" value="1"/>
</dbReference>
<name>A0ABU3WVZ3_9NOCA</name>
<keyword evidence="3" id="KW-1185">Reference proteome</keyword>
<dbReference type="InterPro" id="IPR036291">
    <property type="entry name" value="NAD(P)-bd_dom_sf"/>
</dbReference>
<dbReference type="Proteomes" id="UP001275440">
    <property type="component" value="Unassembled WGS sequence"/>
</dbReference>
<dbReference type="InterPro" id="IPR002347">
    <property type="entry name" value="SDR_fam"/>
</dbReference>
<protein>
    <submittedName>
        <fullName evidence="2">NAD(P)-dependent oxidoreductase</fullName>
    </submittedName>
</protein>
<dbReference type="Pfam" id="PF00106">
    <property type="entry name" value="adh_short"/>
    <property type="match status" value="1"/>
</dbReference>
<dbReference type="InterPro" id="IPR051935">
    <property type="entry name" value="HSDL2"/>
</dbReference>
<dbReference type="Gene3D" id="3.40.50.720">
    <property type="entry name" value="NAD(P)-binding Rossmann-like Domain"/>
    <property type="match status" value="1"/>
</dbReference>
<dbReference type="EMBL" id="WBMO01000005">
    <property type="protein sequence ID" value="MDV2478164.1"/>
    <property type="molecule type" value="Genomic_DNA"/>
</dbReference>